<dbReference type="AlphaFoldDB" id="A0AA85K755"/>
<dbReference type="WBParaSite" id="TREG1_82110.1">
    <property type="protein sequence ID" value="TREG1_82110.1"/>
    <property type="gene ID" value="TREG1_82110"/>
</dbReference>
<organism evidence="1 2">
    <name type="scientific">Trichobilharzia regenti</name>
    <name type="common">Nasal bird schistosome</name>
    <dbReference type="NCBI Taxonomy" id="157069"/>
    <lineage>
        <taxon>Eukaryota</taxon>
        <taxon>Metazoa</taxon>
        <taxon>Spiralia</taxon>
        <taxon>Lophotrochozoa</taxon>
        <taxon>Platyhelminthes</taxon>
        <taxon>Trematoda</taxon>
        <taxon>Digenea</taxon>
        <taxon>Strigeidida</taxon>
        <taxon>Schistosomatoidea</taxon>
        <taxon>Schistosomatidae</taxon>
        <taxon>Trichobilharzia</taxon>
    </lineage>
</organism>
<name>A0AA85K755_TRIRE</name>
<accession>A0AA85K755</accession>
<evidence type="ECO:0000313" key="2">
    <source>
        <dbReference type="WBParaSite" id="TREG1_82110.1"/>
    </source>
</evidence>
<reference evidence="2" key="2">
    <citation type="submission" date="2023-11" db="UniProtKB">
        <authorList>
            <consortium name="WormBaseParasite"/>
        </authorList>
    </citation>
    <scope>IDENTIFICATION</scope>
</reference>
<sequence length="97" mass="11256">MVRQTYSAPQEQVNWYMHVEVAQCDSLSFTFGLNSFLQENVSRRLAAKYVFPSDFKRRLRRISASISPLNSRLSRSIFFGTDWTCSEVFLGFLDSCL</sequence>
<keyword evidence="1" id="KW-1185">Reference proteome</keyword>
<proteinExistence type="predicted"/>
<reference evidence="1" key="1">
    <citation type="submission" date="2022-06" db="EMBL/GenBank/DDBJ databases">
        <authorList>
            <person name="Berger JAMES D."/>
            <person name="Berger JAMES D."/>
        </authorList>
    </citation>
    <scope>NUCLEOTIDE SEQUENCE [LARGE SCALE GENOMIC DNA]</scope>
</reference>
<dbReference type="Proteomes" id="UP000050795">
    <property type="component" value="Unassembled WGS sequence"/>
</dbReference>
<evidence type="ECO:0000313" key="1">
    <source>
        <dbReference type="Proteomes" id="UP000050795"/>
    </source>
</evidence>
<protein>
    <submittedName>
        <fullName evidence="2">Uncharacterized protein</fullName>
    </submittedName>
</protein>